<reference evidence="17" key="1">
    <citation type="journal article" date="2017" name="Biotechnol. Biofuels">
        <title>Evaluation of environmental bacterial communities as a factor affecting the growth of duckweed Lemna minor.</title>
        <authorList>
            <person name="Ishizawa H."/>
            <person name="Kuroda M."/>
            <person name="Morikawa M."/>
            <person name="Ike M."/>
        </authorList>
    </citation>
    <scope>NUCLEOTIDE SEQUENCE [LARGE SCALE GENOMIC DNA]</scope>
    <source>
        <strain evidence="17">H3</strain>
    </source>
</reference>
<keyword evidence="4" id="KW-0597">Phosphoprotein</keyword>
<keyword evidence="9" id="KW-0067">ATP-binding</keyword>
<dbReference type="Pfam" id="PF03924">
    <property type="entry name" value="CHASE"/>
    <property type="match status" value="1"/>
</dbReference>
<dbReference type="InterPro" id="IPR006189">
    <property type="entry name" value="CHASE_dom"/>
</dbReference>
<dbReference type="Gene3D" id="3.30.450.350">
    <property type="entry name" value="CHASE domain"/>
    <property type="match status" value="1"/>
</dbReference>
<dbReference type="PANTHER" id="PTHR43065:SF10">
    <property type="entry name" value="PEROXIDE STRESS-ACTIVATED HISTIDINE KINASE MAK3"/>
    <property type="match status" value="1"/>
</dbReference>
<keyword evidence="11" id="KW-0902">Two-component regulatory system</keyword>
<dbReference type="InterPro" id="IPR035965">
    <property type="entry name" value="PAS-like_dom_sf"/>
</dbReference>
<evidence type="ECO:0000256" key="10">
    <source>
        <dbReference type="ARBA" id="ARBA00022989"/>
    </source>
</evidence>
<dbReference type="InterPro" id="IPR000014">
    <property type="entry name" value="PAS"/>
</dbReference>
<keyword evidence="7" id="KW-0547">Nucleotide-binding</keyword>
<evidence type="ECO:0000256" key="9">
    <source>
        <dbReference type="ARBA" id="ARBA00022840"/>
    </source>
</evidence>
<keyword evidence="6 16" id="KW-0812">Transmembrane</keyword>
<evidence type="ECO:0000256" key="11">
    <source>
        <dbReference type="ARBA" id="ARBA00023012"/>
    </source>
</evidence>
<feature type="domain" description="CHASE" evidence="15">
    <location>
        <begin position="71"/>
        <end position="237"/>
    </location>
</feature>
<proteinExistence type="predicted"/>
<sequence length="735" mass="81328">MLPDFPRKRLHLFVLLWLGVALIVGMQWAMSEYQRIQEEFDRSARLAHGVIARKLDQNESVLAAVDALLLSRQKFDMPVLKSFSHQLLAHYSQLYTFEFFQNVTRDNRSAFLEEMQQRFGKTFFIRDFDISGRRSWLPAPVRDQHLVVTMIEPDIPAASSVYGFDVLHEPRFAADMQRAIRTGRKVASAPFDLYEGGRVYLLMQPVFLGRAAGAGAAGRGTLIGVVALVVYCEKLLTIAPNEGVPNDLDLTIQTVGNGGAAIYSAIGKHQSSWLPALSRLEVSLPLVSESQPFSLRVGKDVFLADFKLIGLLLREGLILSLVISLWLIYSQRLAMRKAQSQADEALFLQSERAAVALNAVHDGVIILDTQQQIEMANPMALSLLGVSREEVVGQPFQNAFRLIGELSSELAEDPISECYREARTVVLPERMQLATARGHVRLVEGAIAPLFSRSGSLTGVVCALRDMGPVRQRAAEALEASELRVKEHLEKLSHVARLHTMGEMASGIAHEVNQPLTAISNYCQASLQLLEFGEESRPQIESALRLAVAQADRAGEIIKRLRALVSKRAMEIRLIDLNQVVGNCMFLAEYDLKERSIEMVQLLSVYPMAVMADSIQMEQVVLNLLSNAMDALRDEPVMKRHIIIHTRREGKKAILEVRDTGRGISPESLEVLFHPFFSTKQNGMGLGLSICQTIVEQYGGLISAENIPASGACFRIELPLSQTVTAPDAAPSAAA</sequence>
<evidence type="ECO:0000256" key="4">
    <source>
        <dbReference type="ARBA" id="ARBA00022553"/>
    </source>
</evidence>
<dbReference type="Pfam" id="PF02518">
    <property type="entry name" value="HATPase_c"/>
    <property type="match status" value="1"/>
</dbReference>
<comment type="subcellular location">
    <subcellularLocation>
        <location evidence="2">Membrane</location>
    </subcellularLocation>
</comment>
<reference evidence="17" key="3">
    <citation type="journal article" date="2017" name="Plant Physiol. Biochem.">
        <title>Differential oxidative and antioxidative response of duckweed Lemna minor toward plant growth promoting/inhibiting bacteria.</title>
        <authorList>
            <person name="Ishizawa H."/>
            <person name="Kuroda M."/>
            <person name="Morikawa M."/>
            <person name="Ike M."/>
        </authorList>
    </citation>
    <scope>NUCLEOTIDE SEQUENCE [LARGE SCALE GENOMIC DNA]</scope>
    <source>
        <strain evidence="17">H3</strain>
    </source>
</reference>
<dbReference type="SMART" id="SM00387">
    <property type="entry name" value="HATPase_c"/>
    <property type="match status" value="1"/>
</dbReference>
<dbReference type="GO" id="GO:0000155">
    <property type="term" value="F:phosphorelay sensor kinase activity"/>
    <property type="evidence" value="ECO:0007669"/>
    <property type="project" value="InterPro"/>
</dbReference>
<keyword evidence="17" id="KW-1185">Reference proteome</keyword>
<dbReference type="PROSITE" id="PS50839">
    <property type="entry name" value="CHASE"/>
    <property type="match status" value="1"/>
</dbReference>
<comment type="catalytic activity">
    <reaction evidence="1">
        <text>ATP + protein L-histidine = ADP + protein N-phospho-L-histidine.</text>
        <dbReference type="EC" id="2.7.13.3"/>
    </reaction>
</comment>
<evidence type="ECO:0000256" key="6">
    <source>
        <dbReference type="ARBA" id="ARBA00022692"/>
    </source>
</evidence>
<dbReference type="Pfam" id="PF00512">
    <property type="entry name" value="HisKA"/>
    <property type="match status" value="1"/>
</dbReference>
<keyword evidence="8 16" id="KW-0418">Kinase</keyword>
<dbReference type="SMART" id="SM01079">
    <property type="entry name" value="CHASE"/>
    <property type="match status" value="1"/>
</dbReference>
<name>A0A3G9GG44_9NEIS</name>
<dbReference type="SMART" id="SM00388">
    <property type="entry name" value="HisKA"/>
    <property type="match status" value="1"/>
</dbReference>
<accession>A0A3G9GG44</accession>
<dbReference type="InterPro" id="IPR036097">
    <property type="entry name" value="HisK_dim/P_sf"/>
</dbReference>
<keyword evidence="5 16" id="KW-0808">Transferase</keyword>
<dbReference type="PROSITE" id="PS50109">
    <property type="entry name" value="HIS_KIN"/>
    <property type="match status" value="1"/>
</dbReference>
<dbReference type="KEGG" id="amah:DLM_0855"/>
<dbReference type="PRINTS" id="PR00344">
    <property type="entry name" value="BCTRLSENSOR"/>
</dbReference>
<dbReference type="InterPro" id="IPR003661">
    <property type="entry name" value="HisK_dim/P_dom"/>
</dbReference>
<dbReference type="SUPFAM" id="SSF55874">
    <property type="entry name" value="ATPase domain of HSP90 chaperone/DNA topoisomerase II/histidine kinase"/>
    <property type="match status" value="1"/>
</dbReference>
<dbReference type="AlphaFoldDB" id="A0A3G9GG44"/>
<feature type="domain" description="PAS" evidence="14">
    <location>
        <begin position="349"/>
        <end position="394"/>
    </location>
</feature>
<dbReference type="GO" id="GO:0016020">
    <property type="term" value="C:membrane"/>
    <property type="evidence" value="ECO:0007669"/>
    <property type="project" value="UniProtKB-SubCell"/>
</dbReference>
<evidence type="ECO:0000259" key="13">
    <source>
        <dbReference type="PROSITE" id="PS50109"/>
    </source>
</evidence>
<dbReference type="SUPFAM" id="SSF47384">
    <property type="entry name" value="Homodimeric domain of signal transducing histidine kinase"/>
    <property type="match status" value="1"/>
</dbReference>
<organism evidence="16 17">
    <name type="scientific">Aquitalea magnusonii</name>
    <dbReference type="NCBI Taxonomy" id="332411"/>
    <lineage>
        <taxon>Bacteria</taxon>
        <taxon>Pseudomonadati</taxon>
        <taxon>Pseudomonadota</taxon>
        <taxon>Betaproteobacteria</taxon>
        <taxon>Neisseriales</taxon>
        <taxon>Chromobacteriaceae</taxon>
        <taxon>Aquitalea</taxon>
    </lineage>
</organism>
<dbReference type="PANTHER" id="PTHR43065">
    <property type="entry name" value="SENSOR HISTIDINE KINASE"/>
    <property type="match status" value="1"/>
</dbReference>
<dbReference type="NCBIfam" id="TIGR00229">
    <property type="entry name" value="sensory_box"/>
    <property type="match status" value="1"/>
</dbReference>
<evidence type="ECO:0000256" key="12">
    <source>
        <dbReference type="ARBA" id="ARBA00023136"/>
    </source>
</evidence>
<feature type="domain" description="Histidine kinase" evidence="13">
    <location>
        <begin position="507"/>
        <end position="722"/>
    </location>
</feature>
<evidence type="ECO:0000259" key="14">
    <source>
        <dbReference type="PROSITE" id="PS50112"/>
    </source>
</evidence>
<dbReference type="CDD" id="cd00130">
    <property type="entry name" value="PAS"/>
    <property type="match status" value="1"/>
</dbReference>
<evidence type="ECO:0000256" key="2">
    <source>
        <dbReference type="ARBA" id="ARBA00004370"/>
    </source>
</evidence>
<dbReference type="SUPFAM" id="SSF55785">
    <property type="entry name" value="PYP-like sensor domain (PAS domain)"/>
    <property type="match status" value="1"/>
</dbReference>
<evidence type="ECO:0000256" key="8">
    <source>
        <dbReference type="ARBA" id="ARBA00022777"/>
    </source>
</evidence>
<evidence type="ECO:0000259" key="15">
    <source>
        <dbReference type="PROSITE" id="PS50839"/>
    </source>
</evidence>
<keyword evidence="10" id="KW-1133">Transmembrane helix</keyword>
<dbReference type="PROSITE" id="PS50112">
    <property type="entry name" value="PAS"/>
    <property type="match status" value="1"/>
</dbReference>
<dbReference type="InterPro" id="IPR005467">
    <property type="entry name" value="His_kinase_dom"/>
</dbReference>
<protein>
    <recommendedName>
        <fullName evidence="3">histidine kinase</fullName>
        <ecNumber evidence="3">2.7.13.3</ecNumber>
    </recommendedName>
</protein>
<dbReference type="CDD" id="cd00082">
    <property type="entry name" value="HisKA"/>
    <property type="match status" value="1"/>
</dbReference>
<evidence type="ECO:0000256" key="5">
    <source>
        <dbReference type="ARBA" id="ARBA00022679"/>
    </source>
</evidence>
<keyword evidence="12" id="KW-0472">Membrane</keyword>
<dbReference type="InterPro" id="IPR003594">
    <property type="entry name" value="HATPase_dom"/>
</dbReference>
<dbReference type="Gene3D" id="3.30.450.20">
    <property type="entry name" value="PAS domain"/>
    <property type="match status" value="1"/>
</dbReference>
<dbReference type="InterPro" id="IPR004358">
    <property type="entry name" value="Sig_transdc_His_kin-like_C"/>
</dbReference>
<dbReference type="Gene3D" id="3.30.565.10">
    <property type="entry name" value="Histidine kinase-like ATPase, C-terminal domain"/>
    <property type="match status" value="1"/>
</dbReference>
<dbReference type="Proteomes" id="UP000198290">
    <property type="component" value="Chromosome"/>
</dbReference>
<evidence type="ECO:0000256" key="3">
    <source>
        <dbReference type="ARBA" id="ARBA00012438"/>
    </source>
</evidence>
<dbReference type="InterPro" id="IPR036890">
    <property type="entry name" value="HATPase_C_sf"/>
</dbReference>
<evidence type="ECO:0000313" key="17">
    <source>
        <dbReference type="Proteomes" id="UP000198290"/>
    </source>
</evidence>
<dbReference type="InterPro" id="IPR042240">
    <property type="entry name" value="CHASE_sf"/>
</dbReference>
<reference evidence="16 17" key="2">
    <citation type="journal article" date="2017" name="Genome Announc.">
        <title>Draft genome sequence of Aquitalea magnusonii strain H3, a plant growth-promoting bacterium of duckweed Lemna minor.</title>
        <authorList>
            <person name="Ishizawa H."/>
            <person name="Kuroda M."/>
            <person name="Ike M."/>
        </authorList>
    </citation>
    <scope>NUCLEOTIDE SEQUENCE [LARGE SCALE GENOMIC DNA]</scope>
    <source>
        <strain evidence="16 17">H3</strain>
    </source>
</reference>
<evidence type="ECO:0000256" key="7">
    <source>
        <dbReference type="ARBA" id="ARBA00022741"/>
    </source>
</evidence>
<gene>
    <name evidence="16" type="ORF">DLM_0855</name>
</gene>
<dbReference type="Pfam" id="PF13426">
    <property type="entry name" value="PAS_9"/>
    <property type="match status" value="1"/>
</dbReference>
<dbReference type="EMBL" id="AP018823">
    <property type="protein sequence ID" value="BBF84496.1"/>
    <property type="molecule type" value="Genomic_DNA"/>
</dbReference>
<dbReference type="Gene3D" id="1.10.287.130">
    <property type="match status" value="1"/>
</dbReference>
<dbReference type="STRING" id="332411.VI06_17300"/>
<evidence type="ECO:0000313" key="16">
    <source>
        <dbReference type="EMBL" id="BBF84496.1"/>
    </source>
</evidence>
<dbReference type="GO" id="GO:0005524">
    <property type="term" value="F:ATP binding"/>
    <property type="evidence" value="ECO:0007669"/>
    <property type="project" value="UniProtKB-KW"/>
</dbReference>
<dbReference type="SMART" id="SM00091">
    <property type="entry name" value="PAS"/>
    <property type="match status" value="1"/>
</dbReference>
<dbReference type="EC" id="2.7.13.3" evidence="3"/>
<evidence type="ECO:0000256" key="1">
    <source>
        <dbReference type="ARBA" id="ARBA00000085"/>
    </source>
</evidence>